<feature type="domain" description="Alcohol dehydrogenase-like N-terminal" evidence="3">
    <location>
        <begin position="38"/>
        <end position="156"/>
    </location>
</feature>
<sequence length="371" mass="40834">MNHAHQALNTNVVSRAYRLVKPRDVQDIVIEHEVHDWEVVVEPKIGSVCHADLRYFTGQRRAEALARKLPMALIHEGIGTIIQSKNPHVQPGQRVVIVPNLQGYLIKGLNQDQCCETCRGNKGNNYCTHGRFLGSGMDGIAQSRLVVPAASAIPIPAEVPDEIAVLTELCSVSYQALSHVADRLTNANIVIFGDGPVGYLAAAMLQHVYKVDLDRITVFGAVPEKLEKFDCPNRKLVQEYDFSSGTSYDIALECTGGKFSEGAINQAIDVLNPGGHLILMGVTEERVPINTRDVLEKGLTLKGSSRSSIEDFIPVLHAMKDPTCQATLSKLLPSAIIEIKSNEDFAEAMAFAEEHRSWTKVLLDFRWEPSC</sequence>
<proteinExistence type="predicted"/>
<evidence type="ECO:0000259" key="3">
    <source>
        <dbReference type="Pfam" id="PF08240"/>
    </source>
</evidence>
<protein>
    <submittedName>
        <fullName evidence="4">Ribitol-5-phosphate 2-dehydrogenase</fullName>
        <ecNumber evidence="4">1.1.1.137</ecNumber>
    </submittedName>
</protein>
<dbReference type="Pfam" id="PF00107">
    <property type="entry name" value="ADH_zinc_N"/>
    <property type="match status" value="1"/>
</dbReference>
<dbReference type="Gene3D" id="3.40.50.720">
    <property type="entry name" value="NAD(P)-binding Rossmann-like Domain"/>
    <property type="match status" value="1"/>
</dbReference>
<feature type="domain" description="Alcohol dehydrogenase-like C-terminal" evidence="2">
    <location>
        <begin position="244"/>
        <end position="319"/>
    </location>
</feature>
<organism evidence="4 5">
    <name type="scientific">Paenibacillus qinlingensis</name>
    <dbReference type="NCBI Taxonomy" id="1837343"/>
    <lineage>
        <taxon>Bacteria</taxon>
        <taxon>Bacillati</taxon>
        <taxon>Bacillota</taxon>
        <taxon>Bacilli</taxon>
        <taxon>Bacillales</taxon>
        <taxon>Paenibacillaceae</taxon>
        <taxon>Paenibacillus</taxon>
    </lineage>
</organism>
<dbReference type="InterPro" id="IPR036291">
    <property type="entry name" value="NAD(P)-bd_dom_sf"/>
</dbReference>
<dbReference type="Pfam" id="PF08240">
    <property type="entry name" value="ADH_N"/>
    <property type="match status" value="1"/>
</dbReference>
<keyword evidence="5" id="KW-1185">Reference proteome</keyword>
<dbReference type="Gene3D" id="3.90.180.10">
    <property type="entry name" value="Medium-chain alcohol dehydrogenases, catalytic domain"/>
    <property type="match status" value="1"/>
</dbReference>
<dbReference type="PANTHER" id="PTHR43401:SF2">
    <property type="entry name" value="L-THREONINE 3-DEHYDROGENASE"/>
    <property type="match status" value="1"/>
</dbReference>
<gene>
    <name evidence="4" type="ORF">J2736_004525</name>
</gene>
<keyword evidence="1 4" id="KW-0560">Oxidoreductase</keyword>
<dbReference type="InterPro" id="IPR050129">
    <property type="entry name" value="Zn_alcohol_dh"/>
</dbReference>
<dbReference type="EC" id="1.1.1.137" evidence="4"/>
<comment type="caution">
    <text evidence="4">The sequence shown here is derived from an EMBL/GenBank/DDBJ whole genome shotgun (WGS) entry which is preliminary data.</text>
</comment>
<dbReference type="EMBL" id="JAVDSB010000010">
    <property type="protein sequence ID" value="MDR6553318.1"/>
    <property type="molecule type" value="Genomic_DNA"/>
</dbReference>
<dbReference type="InterPro" id="IPR013149">
    <property type="entry name" value="ADH-like_C"/>
</dbReference>
<evidence type="ECO:0000256" key="1">
    <source>
        <dbReference type="ARBA" id="ARBA00023002"/>
    </source>
</evidence>
<reference evidence="4 5" key="1">
    <citation type="submission" date="2023-07" db="EMBL/GenBank/DDBJ databases">
        <title>Sorghum-associated microbial communities from plants grown in Nebraska, USA.</title>
        <authorList>
            <person name="Schachtman D."/>
        </authorList>
    </citation>
    <scope>NUCLEOTIDE SEQUENCE [LARGE SCALE GENOMIC DNA]</scope>
    <source>
        <strain evidence="4 5">CC258</strain>
    </source>
</reference>
<dbReference type="PANTHER" id="PTHR43401">
    <property type="entry name" value="L-THREONINE 3-DEHYDROGENASE"/>
    <property type="match status" value="1"/>
</dbReference>
<name>A0ABU1P0P1_9BACL</name>
<evidence type="ECO:0000313" key="4">
    <source>
        <dbReference type="EMBL" id="MDR6553318.1"/>
    </source>
</evidence>
<dbReference type="GO" id="GO:0050256">
    <property type="term" value="F:ribitol-5-phosphate 2-dehydrogenase [NAD(P)+] activity"/>
    <property type="evidence" value="ECO:0007669"/>
    <property type="project" value="UniProtKB-EC"/>
</dbReference>
<dbReference type="InterPro" id="IPR013154">
    <property type="entry name" value="ADH-like_N"/>
</dbReference>
<dbReference type="SUPFAM" id="SSF51735">
    <property type="entry name" value="NAD(P)-binding Rossmann-fold domains"/>
    <property type="match status" value="1"/>
</dbReference>
<dbReference type="InterPro" id="IPR011032">
    <property type="entry name" value="GroES-like_sf"/>
</dbReference>
<accession>A0ABU1P0P1</accession>
<dbReference type="SUPFAM" id="SSF50129">
    <property type="entry name" value="GroES-like"/>
    <property type="match status" value="1"/>
</dbReference>
<evidence type="ECO:0000313" key="5">
    <source>
        <dbReference type="Proteomes" id="UP001267290"/>
    </source>
</evidence>
<dbReference type="RefSeq" id="WP_310500797.1">
    <property type="nucleotide sequence ID" value="NZ_JAVDSB010000010.1"/>
</dbReference>
<dbReference type="Proteomes" id="UP001267290">
    <property type="component" value="Unassembled WGS sequence"/>
</dbReference>
<evidence type="ECO:0000259" key="2">
    <source>
        <dbReference type="Pfam" id="PF00107"/>
    </source>
</evidence>